<dbReference type="Proteomes" id="UP001385892">
    <property type="component" value="Unassembled WGS sequence"/>
</dbReference>
<gene>
    <name evidence="1" type="ORF">WKW82_26045</name>
</gene>
<dbReference type="EMBL" id="JBBKZT010000013">
    <property type="protein sequence ID" value="MEJ8850133.1"/>
    <property type="molecule type" value="Genomic_DNA"/>
</dbReference>
<accession>A0ABU8WTS8</accession>
<keyword evidence="2" id="KW-1185">Reference proteome</keyword>
<dbReference type="Pfam" id="PF11136">
    <property type="entry name" value="DUF2889"/>
    <property type="match status" value="1"/>
</dbReference>
<name>A0ABU8WTS8_9BURK</name>
<comment type="caution">
    <text evidence="1">The sequence shown here is derived from an EMBL/GenBank/DDBJ whole genome shotgun (WGS) entry which is preliminary data.</text>
</comment>
<protein>
    <submittedName>
        <fullName evidence="1">DUF2889 domain-containing protein</fullName>
    </submittedName>
</protein>
<evidence type="ECO:0000313" key="2">
    <source>
        <dbReference type="Proteomes" id="UP001385892"/>
    </source>
</evidence>
<dbReference type="RefSeq" id="WP_340345358.1">
    <property type="nucleotide sequence ID" value="NZ_JBBKZT010000013.1"/>
</dbReference>
<reference evidence="1 2" key="1">
    <citation type="submission" date="2024-03" db="EMBL/GenBank/DDBJ databases">
        <title>Novel species of the genus Variovorax.</title>
        <authorList>
            <person name="Liu Q."/>
            <person name="Xin Y.-H."/>
        </authorList>
    </citation>
    <scope>NUCLEOTIDE SEQUENCE [LARGE SCALE GENOMIC DNA]</scope>
    <source>
        <strain evidence="1 2">KACC 18900</strain>
    </source>
</reference>
<sequence length="191" mass="21059">MTPPRIERKELHHRQVDLRFFSRTDGLCEIEGRLVDTKSHPFMRQLAVDAIPPGVPVHNIVVRLVIDDALQVHEAEAAMHATPFGVCRGAVNTLAPLVGLRIGAGWNKRVRELLGGSASCTHIVELLGPMATTAIQGLAPQRLARINEPGSEAERQAKVDSCFAYAAEREVVARLWPHLHRPAEEGKRPVE</sequence>
<evidence type="ECO:0000313" key="1">
    <source>
        <dbReference type="EMBL" id="MEJ8850133.1"/>
    </source>
</evidence>
<dbReference type="InterPro" id="IPR021312">
    <property type="entry name" value="DUF2889"/>
</dbReference>
<proteinExistence type="predicted"/>
<organism evidence="1 2">
    <name type="scientific">Variovorax rhizosphaerae</name>
    <dbReference type="NCBI Taxonomy" id="1836200"/>
    <lineage>
        <taxon>Bacteria</taxon>
        <taxon>Pseudomonadati</taxon>
        <taxon>Pseudomonadota</taxon>
        <taxon>Betaproteobacteria</taxon>
        <taxon>Burkholderiales</taxon>
        <taxon>Comamonadaceae</taxon>
        <taxon>Variovorax</taxon>
    </lineage>
</organism>